<dbReference type="PANTHER" id="PTHR36696:SF1">
    <property type="entry name" value="EF-HAND DOMAIN-CONTAINING PROTEIN"/>
    <property type="match status" value="1"/>
</dbReference>
<dbReference type="SUPFAM" id="SSF47473">
    <property type="entry name" value="EF-hand"/>
    <property type="match status" value="1"/>
</dbReference>
<dbReference type="Proteomes" id="UP001318040">
    <property type="component" value="Chromosome 5"/>
</dbReference>
<dbReference type="PANTHER" id="PTHR36696">
    <property type="entry name" value="AGAP012002-PA"/>
    <property type="match status" value="1"/>
</dbReference>
<proteinExistence type="predicted"/>
<feature type="compositionally biased region" description="Basic residues" evidence="1">
    <location>
        <begin position="1"/>
        <end position="10"/>
    </location>
</feature>
<evidence type="ECO:0000313" key="3">
    <source>
        <dbReference type="RefSeq" id="XP_032802842.1"/>
    </source>
</evidence>
<dbReference type="AlphaFoldDB" id="A0AAJ7SNY8"/>
<name>A0AAJ7SNY8_PETMA</name>
<dbReference type="Gene3D" id="1.10.238.10">
    <property type="entry name" value="EF-hand"/>
    <property type="match status" value="1"/>
</dbReference>
<evidence type="ECO:0000256" key="1">
    <source>
        <dbReference type="SAM" id="MobiDB-lite"/>
    </source>
</evidence>
<gene>
    <name evidence="3" type="primary">LOC116939062</name>
</gene>
<accession>A0AAJ7SNY8</accession>
<feature type="region of interest" description="Disordered" evidence="1">
    <location>
        <begin position="1"/>
        <end position="42"/>
    </location>
</feature>
<dbReference type="KEGG" id="pmrn:116939062"/>
<dbReference type="InterPro" id="IPR011992">
    <property type="entry name" value="EF-hand-dom_pair"/>
</dbReference>
<reference evidence="3" key="1">
    <citation type="submission" date="2025-08" db="UniProtKB">
        <authorList>
            <consortium name="RefSeq"/>
        </authorList>
    </citation>
    <scope>IDENTIFICATION</scope>
    <source>
        <tissue evidence="3">Sperm</tissue>
    </source>
</reference>
<dbReference type="RefSeq" id="XP_032802842.1">
    <property type="nucleotide sequence ID" value="XM_032946951.1"/>
</dbReference>
<sequence>MGKSQKKPQSKRSASGKSPAKRKRKQHGKEAGGGPAPSRPKSALIYDQQTDLEERMAAFQSQALADDTQDFMTMGHYKKLEMNYTQTRLAASKLICHFRLPVDIRALEGITPQQYLLHYCTVDRRRCNHYKSIFIQMHLDKHGFLSYKDCQQALSKVHGNIVGAAQINTVLDIVGADNNSKFDFHLFSALCALSERMLYHVFVTEEDDHTGRGKRDALEEADFYLLDMKLQGCNISQEMRKLFSVL</sequence>
<organism evidence="2 3">
    <name type="scientific">Petromyzon marinus</name>
    <name type="common">Sea lamprey</name>
    <dbReference type="NCBI Taxonomy" id="7757"/>
    <lineage>
        <taxon>Eukaryota</taxon>
        <taxon>Metazoa</taxon>
        <taxon>Chordata</taxon>
        <taxon>Craniata</taxon>
        <taxon>Vertebrata</taxon>
        <taxon>Cyclostomata</taxon>
        <taxon>Hyperoartia</taxon>
        <taxon>Petromyzontiformes</taxon>
        <taxon>Petromyzontidae</taxon>
        <taxon>Petromyzon</taxon>
    </lineage>
</organism>
<evidence type="ECO:0000313" key="2">
    <source>
        <dbReference type="Proteomes" id="UP001318040"/>
    </source>
</evidence>
<keyword evidence="2" id="KW-1185">Reference proteome</keyword>
<protein>
    <submittedName>
        <fullName evidence="3">Uncharacterized protein LOC116939062 isoform X1</fullName>
    </submittedName>
</protein>